<name>W9GRT9_9MICO</name>
<evidence type="ECO:0000313" key="5">
    <source>
        <dbReference type="EMBL" id="EWT07777.1"/>
    </source>
</evidence>
<feature type="domain" description="CdaR GGDEF-like" evidence="4">
    <location>
        <begin position="312"/>
        <end position="435"/>
    </location>
</feature>
<dbReference type="Gene3D" id="1.10.10.2840">
    <property type="entry name" value="PucR C-terminal helix-turn-helix domain"/>
    <property type="match status" value="1"/>
</dbReference>
<feature type="domain" description="PucR C-terminal helix-turn-helix" evidence="3">
    <location>
        <begin position="491"/>
        <end position="549"/>
    </location>
</feature>
<reference evidence="6" key="1">
    <citation type="submission" date="2013-08" db="EMBL/GenBank/DDBJ databases">
        <title>Intrasporangium oryzae NRRL B-24470.</title>
        <authorList>
            <person name="Liu H."/>
            <person name="Wang G."/>
        </authorList>
    </citation>
    <scope>NUCLEOTIDE SEQUENCE [LARGE SCALE GENOMIC DNA]</scope>
    <source>
        <strain evidence="6">Q5-1</strain>
    </source>
</reference>
<evidence type="ECO:0000313" key="6">
    <source>
        <dbReference type="Proteomes" id="UP000019494"/>
    </source>
</evidence>
<dbReference type="PANTHER" id="PTHR33744:SF7">
    <property type="entry name" value="PUCR FAMILY TRANSCRIPTIONAL REGULATOR"/>
    <property type="match status" value="1"/>
</dbReference>
<evidence type="ECO:0000259" key="4">
    <source>
        <dbReference type="Pfam" id="PF17853"/>
    </source>
</evidence>
<organism evidence="5 6">
    <name type="scientific">Intrasporangium chromatireducens Q5-1</name>
    <dbReference type="NCBI Taxonomy" id="584657"/>
    <lineage>
        <taxon>Bacteria</taxon>
        <taxon>Bacillati</taxon>
        <taxon>Actinomycetota</taxon>
        <taxon>Actinomycetes</taxon>
        <taxon>Micrococcales</taxon>
        <taxon>Intrasporangiaceae</taxon>
        <taxon>Intrasporangium</taxon>
    </lineage>
</organism>
<proteinExistence type="inferred from homology"/>
<comment type="similarity">
    <text evidence="1">Belongs to the CdaR family.</text>
</comment>
<dbReference type="AlphaFoldDB" id="W9GRT9"/>
<sequence>MPMPTLPAAMADQLRDVLRLAADAAGGAQVRLHMRSEQDVRFELAATSDDESPSCAAAPLAAGLRDRVLESESPIVVAEKATRRLFVMARVLGPSGDAIGFLTLDGGEASSEHGSDPDSSILRGIATVATLAATTIASVYRSHALTRANGNLRARATVDGRLTEIMRDGGGLTALVGEVARLTGKPTTLFDHGHRQITTASSGGTAPVWSPAIHAVLTDHDADAGDTTETFIVPAGGVGGLSRRKIVAPVVAAGEVFGWLVIDEHPSRFSALDTYAAHRTAAHLASELLVQRRVARMAWNAKSALARSLIRGTHTAEDLMASADYLGVDTGARRILAYVHEPSHARSNECVDQTLAGAIEHALGVEVLTTRGSDGVLLVIEAPADRPNVSLVHEVKAAIASATARLCGPDVIVGISSVCEPNALSRGYREAREVVHCIDRFVGRTANNVLAVDDLGPARLFLANSDTSAIKAYVGDVLGRLLSSEPGMADLLLTLQCYFDASRSVRASAARLGVHENTIRLRLARVAAATGLDVAGDANDQLSVQTALLVLRLQGHPTLDAIGTRVPADAGAAGTEPTEPASRHTGLAPGEASTGRKTA</sequence>
<accession>W9GRT9</accession>
<evidence type="ECO:0000256" key="2">
    <source>
        <dbReference type="SAM" id="MobiDB-lite"/>
    </source>
</evidence>
<dbReference type="InterPro" id="IPR051448">
    <property type="entry name" value="CdaR-like_regulators"/>
</dbReference>
<dbReference type="Pfam" id="PF17853">
    <property type="entry name" value="GGDEF_2"/>
    <property type="match status" value="1"/>
</dbReference>
<dbReference type="InterPro" id="IPR042070">
    <property type="entry name" value="PucR_C-HTH_sf"/>
</dbReference>
<dbReference type="EMBL" id="AWQS01000004">
    <property type="protein sequence ID" value="EWT07777.1"/>
    <property type="molecule type" value="Genomic_DNA"/>
</dbReference>
<keyword evidence="6" id="KW-1185">Reference proteome</keyword>
<evidence type="ECO:0000256" key="1">
    <source>
        <dbReference type="ARBA" id="ARBA00006754"/>
    </source>
</evidence>
<dbReference type="InterPro" id="IPR041522">
    <property type="entry name" value="CdaR_GGDEF"/>
</dbReference>
<comment type="caution">
    <text evidence="5">The sequence shown here is derived from an EMBL/GenBank/DDBJ whole genome shotgun (WGS) entry which is preliminary data.</text>
</comment>
<dbReference type="InterPro" id="IPR025736">
    <property type="entry name" value="PucR_C-HTH_dom"/>
</dbReference>
<evidence type="ECO:0000259" key="3">
    <source>
        <dbReference type="Pfam" id="PF13556"/>
    </source>
</evidence>
<gene>
    <name evidence="5" type="ORF">N864_22240</name>
</gene>
<dbReference type="Pfam" id="PF13556">
    <property type="entry name" value="HTH_30"/>
    <property type="match status" value="1"/>
</dbReference>
<feature type="region of interest" description="Disordered" evidence="2">
    <location>
        <begin position="568"/>
        <end position="599"/>
    </location>
</feature>
<protein>
    <submittedName>
        <fullName evidence="5">CdaR family transcriptional regulator</fullName>
    </submittedName>
</protein>
<dbReference type="PANTHER" id="PTHR33744">
    <property type="entry name" value="CARBOHYDRATE DIACID REGULATOR"/>
    <property type="match status" value="1"/>
</dbReference>
<dbReference type="Proteomes" id="UP000019494">
    <property type="component" value="Unassembled WGS sequence"/>
</dbReference>